<gene>
    <name evidence="1" type="ORF">BRLA_c035060</name>
</gene>
<keyword evidence="2" id="KW-1185">Reference proteome</keyword>
<dbReference type="Proteomes" id="UP000005850">
    <property type="component" value="Chromosome"/>
</dbReference>
<dbReference type="eggNOG" id="COG2013">
    <property type="taxonomic scope" value="Bacteria"/>
</dbReference>
<dbReference type="KEGG" id="blr:BRLA_c035060"/>
<accession>A0A075R9B1</accession>
<dbReference type="InterPro" id="IPR036983">
    <property type="entry name" value="AIM24_sf"/>
</dbReference>
<dbReference type="Pfam" id="PF01987">
    <property type="entry name" value="AIM24"/>
    <property type="match status" value="1"/>
</dbReference>
<dbReference type="STRING" id="1042163.BRLA_c035060"/>
<organism evidence="1 2">
    <name type="scientific">Brevibacillus laterosporus LMG 15441</name>
    <dbReference type="NCBI Taxonomy" id="1042163"/>
    <lineage>
        <taxon>Bacteria</taxon>
        <taxon>Bacillati</taxon>
        <taxon>Bacillota</taxon>
        <taxon>Bacilli</taxon>
        <taxon>Bacillales</taxon>
        <taxon>Paenibacillaceae</taxon>
        <taxon>Brevibacillus</taxon>
    </lineage>
</organism>
<dbReference type="InterPro" id="IPR016031">
    <property type="entry name" value="Trp_RNA-bd_attenuator-like_dom"/>
</dbReference>
<sequence>MEYHIMGSTMQALQFNLQPGERLFTESGSMIWMSENIKMDTSFKGGMLKSLGRAFSGESLTFTFFEALHTPGMIAFAPAAPGKIIPVTIHPGNEIIAQKHAFLVGTENIDVSIHFQKKLGTGFFGGEGFIMQRLSGRGMVFLEIDGEVAEMNLQHGEVIKVDTAHVAAYESSVDMSIERVKGIKNIIFGGEGLFLTTLRGPGKIWLQTMTIAGLAGKIAANMGKSGNGGMINGIGDLFKD</sequence>
<protein>
    <recommendedName>
        <fullName evidence="3">TIGR00266 family protein</fullName>
    </recommendedName>
</protein>
<dbReference type="RefSeq" id="WP_003336673.1">
    <property type="nucleotide sequence ID" value="NZ_CP007806.1"/>
</dbReference>
<dbReference type="Gene3D" id="3.60.160.10">
    <property type="entry name" value="Mitochondrial biogenesis AIM24"/>
    <property type="match status" value="1"/>
</dbReference>
<reference evidence="1 2" key="1">
    <citation type="journal article" date="2011" name="J. Bacteriol.">
        <title>Genome sequence of Brevibacillus laterosporus LMG 15441, a pathogen of invertebrates.</title>
        <authorList>
            <person name="Djukic M."/>
            <person name="Poehlein A."/>
            <person name="Thurmer A."/>
            <person name="Daniel R."/>
        </authorList>
    </citation>
    <scope>NUCLEOTIDE SEQUENCE [LARGE SCALE GENOMIC DNA]</scope>
    <source>
        <strain evidence="1 2">LMG 15441</strain>
    </source>
</reference>
<dbReference type="PANTHER" id="PTHR43657:SF1">
    <property type="entry name" value="ALTERED INHERITANCE OF MITOCHONDRIA PROTEIN 24, MITOCHONDRIAL"/>
    <property type="match status" value="1"/>
</dbReference>
<dbReference type="InterPro" id="IPR002838">
    <property type="entry name" value="AIM24"/>
</dbReference>
<dbReference type="EMBL" id="CP007806">
    <property type="protein sequence ID" value="AIG27818.1"/>
    <property type="molecule type" value="Genomic_DNA"/>
</dbReference>
<dbReference type="PANTHER" id="PTHR43657">
    <property type="entry name" value="TRYPTOPHAN RNA-BINDING ATTENUATOR PROTEIN-LIKE PROTEIN"/>
    <property type="match status" value="1"/>
</dbReference>
<dbReference type="HOGENOM" id="CLU_040551_0_1_9"/>
<dbReference type="NCBIfam" id="TIGR00266">
    <property type="entry name" value="TIGR00266 family protein"/>
    <property type="match status" value="1"/>
</dbReference>
<evidence type="ECO:0000313" key="2">
    <source>
        <dbReference type="Proteomes" id="UP000005850"/>
    </source>
</evidence>
<dbReference type="SUPFAM" id="SSF51219">
    <property type="entry name" value="TRAP-like"/>
    <property type="match status" value="1"/>
</dbReference>
<dbReference type="AlphaFoldDB" id="A0A075R9B1"/>
<evidence type="ECO:0000313" key="1">
    <source>
        <dbReference type="EMBL" id="AIG27818.1"/>
    </source>
</evidence>
<name>A0A075R9B1_BRELA</name>
<proteinExistence type="predicted"/>
<evidence type="ECO:0008006" key="3">
    <source>
        <dbReference type="Google" id="ProtNLM"/>
    </source>
</evidence>